<dbReference type="OrthoDB" id="8388066at2"/>
<proteinExistence type="predicted"/>
<dbReference type="InterPro" id="IPR032710">
    <property type="entry name" value="NTF2-like_dom_sf"/>
</dbReference>
<protein>
    <submittedName>
        <fullName evidence="1">Uncharacterized protein</fullName>
    </submittedName>
</protein>
<evidence type="ECO:0000313" key="1">
    <source>
        <dbReference type="EMBL" id="TDG19631.1"/>
    </source>
</evidence>
<organism evidence="1 2">
    <name type="scientific">Paraburkholderia silviterrae</name>
    <dbReference type="NCBI Taxonomy" id="2528715"/>
    <lineage>
        <taxon>Bacteria</taxon>
        <taxon>Pseudomonadati</taxon>
        <taxon>Pseudomonadota</taxon>
        <taxon>Betaproteobacteria</taxon>
        <taxon>Burkholderiales</taxon>
        <taxon>Burkholderiaceae</taxon>
        <taxon>Paraburkholderia</taxon>
    </lineage>
</organism>
<name>A0A4R5M2E6_9BURK</name>
<reference evidence="1 2" key="1">
    <citation type="submission" date="2019-03" db="EMBL/GenBank/DDBJ databases">
        <title>Paraburkholderia sp. 4M-K11, isolated from subtropical forest soil.</title>
        <authorList>
            <person name="Gao Z.-H."/>
            <person name="Qiu L.-H."/>
        </authorList>
    </citation>
    <scope>NUCLEOTIDE SEQUENCE [LARGE SCALE GENOMIC DNA]</scope>
    <source>
        <strain evidence="1 2">4M-K11</strain>
    </source>
</reference>
<dbReference type="EMBL" id="SMRP01000020">
    <property type="protein sequence ID" value="TDG19631.1"/>
    <property type="molecule type" value="Genomic_DNA"/>
</dbReference>
<comment type="caution">
    <text evidence="1">The sequence shown here is derived from an EMBL/GenBank/DDBJ whole genome shotgun (WGS) entry which is preliminary data.</text>
</comment>
<dbReference type="AlphaFoldDB" id="A0A4R5M2E6"/>
<dbReference type="RefSeq" id="WP_133198298.1">
    <property type="nucleotide sequence ID" value="NZ_JBHUCW010000030.1"/>
</dbReference>
<dbReference type="Gene3D" id="3.10.450.50">
    <property type="match status" value="1"/>
</dbReference>
<sequence>MATLARSIETYIRAKDGNRPHLIADAFTLDATLVMTLQTSEIAFPSQAEGADAIARVLVSEFAQRYENVYTLCLGAAPEQGSTFDCDWLVCMTEKGSGAARVGFGRYEWRAVGDTGRVAALHIVIEAMHTVPAQWSAEILDWVSTLPYPWCPREALAACAPAFEPMQSVLETLAQRI</sequence>
<gene>
    <name evidence="1" type="ORF">EYW47_29085</name>
</gene>
<dbReference type="SUPFAM" id="SSF54427">
    <property type="entry name" value="NTF2-like"/>
    <property type="match status" value="1"/>
</dbReference>
<evidence type="ECO:0000313" key="2">
    <source>
        <dbReference type="Proteomes" id="UP000295722"/>
    </source>
</evidence>
<keyword evidence="2" id="KW-1185">Reference proteome</keyword>
<accession>A0A4R5M2E6</accession>
<dbReference type="Proteomes" id="UP000295722">
    <property type="component" value="Unassembled WGS sequence"/>
</dbReference>